<dbReference type="EMBL" id="JAQGDS010000001">
    <property type="protein sequence ID" value="KAJ6263939.1"/>
    <property type="molecule type" value="Genomic_DNA"/>
</dbReference>
<gene>
    <name evidence="3" type="ORF">Dda_0076</name>
</gene>
<feature type="domain" description="F-box" evidence="2">
    <location>
        <begin position="3"/>
        <end position="48"/>
    </location>
</feature>
<proteinExistence type="predicted"/>
<accession>A0AAD6J3P6</accession>
<protein>
    <recommendedName>
        <fullName evidence="2">F-box domain-containing protein</fullName>
    </recommendedName>
</protein>
<feature type="region of interest" description="Disordered" evidence="1">
    <location>
        <begin position="246"/>
        <end position="272"/>
    </location>
</feature>
<dbReference type="Proteomes" id="UP001221413">
    <property type="component" value="Unassembled WGS sequence"/>
</dbReference>
<evidence type="ECO:0000259" key="2">
    <source>
        <dbReference type="PROSITE" id="PS50181"/>
    </source>
</evidence>
<dbReference type="InterPro" id="IPR032675">
    <property type="entry name" value="LRR_dom_sf"/>
</dbReference>
<dbReference type="PROSITE" id="PS50181">
    <property type="entry name" value="FBOX"/>
    <property type="match status" value="1"/>
</dbReference>
<dbReference type="InterPro" id="IPR001810">
    <property type="entry name" value="F-box_dom"/>
</dbReference>
<evidence type="ECO:0000313" key="3">
    <source>
        <dbReference type="EMBL" id="KAJ6263939.1"/>
    </source>
</evidence>
<evidence type="ECO:0000313" key="4">
    <source>
        <dbReference type="Proteomes" id="UP001221413"/>
    </source>
</evidence>
<comment type="caution">
    <text evidence="3">The sequence shown here is derived from an EMBL/GenBank/DDBJ whole genome shotgun (WGS) entry which is preliminary data.</text>
</comment>
<sequence length="619" mass="71112">MSSVGLLQVPPEVLEAIFQYVPKKDLKNFALSGSIALHIVSPILYRRLSLRLDAVPHDCTNSRRYPCCEEHCLDVEAVDSVLNSSARALNYVREFVIAPPERTPRAMRQDAYIPPPASMSHLPRQRNTLNDRDDFLLRLVLQKLGNADLENFQSISIPNCDISTKCFALILKSQPNLRTLKLGRVGIQKQQDRGEIAELESAQGALNLECLEFGEFKEELVLPILQTLRRCAGSLRELNIGSSCMSPTRASHTGARFSPGSREIQSRKRSDPKISLPSLERLEISFDTHFPGFLDLFGHLVENCHRLTRLRLNSCDYSHNFILDLIDRGGASIRSFQTNSCFWPAGSMRIFFHKLQPLHTLKLNSHGNIFISDIEPVFEHRDSLKRLWLGCGFLGLRLEEGDCLCMQTFWDPDTCQYPLNSENWPLLEELAMPNVQWENIPLIHNLRVLRLLPSTYDQPRHRNDHETGVTRFVKKLWEHSMSHYKQRPKLEAVIVGVGSRSERYVEVDVQNPAYYIIRYDGAGDHERPKLRRYTDLSKILALKLCAWSYLFEARIPDGFWEDARQSSIRFDNDDEINTGRDTLPGRGIYDSPPLPMPRYRTVRRDSDIEIESDLDILEF</sequence>
<evidence type="ECO:0000256" key="1">
    <source>
        <dbReference type="SAM" id="MobiDB-lite"/>
    </source>
</evidence>
<name>A0AAD6J3P6_DREDA</name>
<reference evidence="3" key="1">
    <citation type="submission" date="2023-01" db="EMBL/GenBank/DDBJ databases">
        <title>The chitinases involved in constricting ring structure development in the nematode-trapping fungus Drechslerella dactyloides.</title>
        <authorList>
            <person name="Wang R."/>
            <person name="Zhang L."/>
            <person name="Tang P."/>
            <person name="Li S."/>
            <person name="Liang L."/>
        </authorList>
    </citation>
    <scope>NUCLEOTIDE SEQUENCE</scope>
    <source>
        <strain evidence="3">YMF1.00031</strain>
    </source>
</reference>
<organism evidence="3 4">
    <name type="scientific">Drechslerella dactyloides</name>
    <name type="common">Nematode-trapping fungus</name>
    <name type="synonym">Arthrobotrys dactyloides</name>
    <dbReference type="NCBI Taxonomy" id="74499"/>
    <lineage>
        <taxon>Eukaryota</taxon>
        <taxon>Fungi</taxon>
        <taxon>Dikarya</taxon>
        <taxon>Ascomycota</taxon>
        <taxon>Pezizomycotina</taxon>
        <taxon>Orbiliomycetes</taxon>
        <taxon>Orbiliales</taxon>
        <taxon>Orbiliaceae</taxon>
        <taxon>Drechslerella</taxon>
    </lineage>
</organism>
<dbReference type="Gene3D" id="3.80.10.10">
    <property type="entry name" value="Ribonuclease Inhibitor"/>
    <property type="match status" value="1"/>
</dbReference>
<dbReference type="AlphaFoldDB" id="A0AAD6J3P6"/>
<dbReference type="SUPFAM" id="SSF52047">
    <property type="entry name" value="RNI-like"/>
    <property type="match status" value="1"/>
</dbReference>
<keyword evidence="4" id="KW-1185">Reference proteome</keyword>